<organism evidence="1 2">
    <name type="scientific">Candidatus Edwardsbacteria bacterium GWF2_54_11</name>
    <dbReference type="NCBI Taxonomy" id="1817851"/>
    <lineage>
        <taxon>Bacteria</taxon>
        <taxon>Candidatus Edwardsiibacteriota</taxon>
    </lineage>
</organism>
<dbReference type="PROSITE" id="PS51257">
    <property type="entry name" value="PROKAR_LIPOPROTEIN"/>
    <property type="match status" value="1"/>
</dbReference>
<name>A0A1F5RHW1_9BACT</name>
<dbReference type="AlphaFoldDB" id="A0A1F5RHW1"/>
<reference evidence="1 2" key="1">
    <citation type="journal article" date="2016" name="Nat. Commun.">
        <title>Thousands of microbial genomes shed light on interconnected biogeochemical processes in an aquifer system.</title>
        <authorList>
            <person name="Anantharaman K."/>
            <person name="Brown C.T."/>
            <person name="Hug L.A."/>
            <person name="Sharon I."/>
            <person name="Castelle C.J."/>
            <person name="Probst A.J."/>
            <person name="Thomas B.C."/>
            <person name="Singh A."/>
            <person name="Wilkins M.J."/>
            <person name="Karaoz U."/>
            <person name="Brodie E.L."/>
            <person name="Williams K.H."/>
            <person name="Hubbard S.S."/>
            <person name="Banfield J.F."/>
        </authorList>
    </citation>
    <scope>NUCLEOTIDE SEQUENCE [LARGE SCALE GENOMIC DNA]</scope>
</reference>
<proteinExistence type="predicted"/>
<sequence length="107" mass="12242">MNYKPFLLLVISFVLLGCGKNVLNVRVSTSRGPYAYTEIIMDGSTFAKKYGGFTETYDSPQAGKYWLNCYDYDDNAKDYIFIGQSNAVEVEDPPLFSTKNYDLYYSF</sequence>
<evidence type="ECO:0000313" key="1">
    <source>
        <dbReference type="EMBL" id="OGF14009.1"/>
    </source>
</evidence>
<dbReference type="Proteomes" id="UP000177230">
    <property type="component" value="Unassembled WGS sequence"/>
</dbReference>
<comment type="caution">
    <text evidence="1">The sequence shown here is derived from an EMBL/GenBank/DDBJ whole genome shotgun (WGS) entry which is preliminary data.</text>
</comment>
<dbReference type="EMBL" id="MFFM01000009">
    <property type="protein sequence ID" value="OGF14009.1"/>
    <property type="molecule type" value="Genomic_DNA"/>
</dbReference>
<protein>
    <submittedName>
        <fullName evidence="1">Uncharacterized protein</fullName>
    </submittedName>
</protein>
<gene>
    <name evidence="1" type="ORF">A2024_05600</name>
</gene>
<evidence type="ECO:0000313" key="2">
    <source>
        <dbReference type="Proteomes" id="UP000177230"/>
    </source>
</evidence>
<accession>A0A1F5RHW1</accession>